<sequence length="247" mass="29427">MHNLPPPKAVIVTWTDFTREQTRKLEELSEPESINEFFIKIFSFERNTKRTMVLCDLFYYALQFARKNQFNHEQISSFLSILKCVHDLSNRTSYANMEQTYEYFKALILKHSLFRPPHNLRIFTPDLTKKITDYVIDTYFRHIKMYKYIFTPYVDFSLNFTFEGMTQKIKESAVETAGEENVDATQEQIPETEENSDLIEVRKLVQSYMQEELRKIENTTEEQPRPTEKQKRIKSSSSRSSKPRTPK</sequence>
<dbReference type="PANTHER" id="PTHR28457:SF1">
    <property type="entry name" value="CILIA- AND FLAGELLA-ASSOCIATED PROTEIN 119"/>
    <property type="match status" value="1"/>
</dbReference>
<dbReference type="InterPro" id="IPR032727">
    <property type="entry name" value="CLAMP"/>
</dbReference>
<evidence type="ECO:0000256" key="1">
    <source>
        <dbReference type="SAM" id="MobiDB-lite"/>
    </source>
</evidence>
<dbReference type="Proteomes" id="UP000663828">
    <property type="component" value="Unassembled WGS sequence"/>
</dbReference>
<gene>
    <name evidence="2" type="ORF">XAT740_LOCUS57140</name>
</gene>
<evidence type="ECO:0000313" key="3">
    <source>
        <dbReference type="Proteomes" id="UP000663828"/>
    </source>
</evidence>
<reference evidence="2" key="1">
    <citation type="submission" date="2021-02" db="EMBL/GenBank/DDBJ databases">
        <authorList>
            <person name="Nowell W R."/>
        </authorList>
    </citation>
    <scope>NUCLEOTIDE SEQUENCE</scope>
</reference>
<dbReference type="Pfam" id="PF14769">
    <property type="entry name" value="CLAMP"/>
    <property type="match status" value="1"/>
</dbReference>
<dbReference type="AlphaFoldDB" id="A0A816FJL4"/>
<keyword evidence="3" id="KW-1185">Reference proteome</keyword>
<evidence type="ECO:0000313" key="2">
    <source>
        <dbReference type="EMBL" id="CAF1662484.1"/>
    </source>
</evidence>
<comment type="caution">
    <text evidence="2">The sequence shown here is derived from an EMBL/GenBank/DDBJ whole genome shotgun (WGS) entry which is preliminary data.</text>
</comment>
<accession>A0A816FJL4</accession>
<feature type="compositionally biased region" description="Basic and acidic residues" evidence="1">
    <location>
        <begin position="215"/>
        <end position="230"/>
    </location>
</feature>
<dbReference type="EMBL" id="CAJNOR010011597">
    <property type="protein sequence ID" value="CAF1662484.1"/>
    <property type="molecule type" value="Genomic_DNA"/>
</dbReference>
<proteinExistence type="predicted"/>
<protein>
    <submittedName>
        <fullName evidence="2">Uncharacterized protein</fullName>
    </submittedName>
</protein>
<feature type="region of interest" description="Disordered" evidence="1">
    <location>
        <begin position="215"/>
        <end position="247"/>
    </location>
</feature>
<organism evidence="2 3">
    <name type="scientific">Adineta ricciae</name>
    <name type="common">Rotifer</name>
    <dbReference type="NCBI Taxonomy" id="249248"/>
    <lineage>
        <taxon>Eukaryota</taxon>
        <taxon>Metazoa</taxon>
        <taxon>Spiralia</taxon>
        <taxon>Gnathifera</taxon>
        <taxon>Rotifera</taxon>
        <taxon>Eurotatoria</taxon>
        <taxon>Bdelloidea</taxon>
        <taxon>Adinetida</taxon>
        <taxon>Adinetidae</taxon>
        <taxon>Adineta</taxon>
    </lineage>
</organism>
<name>A0A816FJL4_ADIRI</name>
<dbReference type="PANTHER" id="PTHR28457">
    <property type="entry name" value="COILED-COIL DOMAIN-CONTAINING PROTEIN 189"/>
    <property type="match status" value="1"/>
</dbReference>